<reference evidence="3 4" key="1">
    <citation type="submission" date="2018-08" db="EMBL/GenBank/DDBJ databases">
        <title>Meiothermus terrae DSM 26712 genome sequencing project.</title>
        <authorList>
            <person name="Da Costa M.S."/>
            <person name="Albuquerque L."/>
            <person name="Raposo P."/>
            <person name="Froufe H.J.C."/>
            <person name="Barroso C.S."/>
            <person name="Egas C."/>
        </authorList>
    </citation>
    <scope>NUCLEOTIDE SEQUENCE [LARGE SCALE GENOMIC DNA]</scope>
    <source>
        <strain evidence="3 4">DSM 26712</strain>
    </source>
</reference>
<feature type="region of interest" description="Disordered" evidence="1">
    <location>
        <begin position="15"/>
        <end position="39"/>
    </location>
</feature>
<protein>
    <recommendedName>
        <fullName evidence="5">Secreted protein</fullName>
    </recommendedName>
</protein>
<sequence>MCLGVLALGLSATALMPSPSNLAPTPSLEQRGSSWRPKANHRGVSLRNLLLPEPLATATLSAAPSPPVFTHERPRA</sequence>
<feature type="compositionally biased region" description="Polar residues" evidence="1">
    <location>
        <begin position="18"/>
        <end position="33"/>
    </location>
</feature>
<comment type="caution">
    <text evidence="3">The sequence shown here is derived from an EMBL/GenBank/DDBJ whole genome shotgun (WGS) entry which is preliminary data.</text>
</comment>
<feature type="signal peptide" evidence="2">
    <location>
        <begin position="1"/>
        <end position="22"/>
    </location>
</feature>
<dbReference type="EMBL" id="QXDL01000010">
    <property type="protein sequence ID" value="RIH90395.1"/>
    <property type="molecule type" value="Genomic_DNA"/>
</dbReference>
<feature type="chain" id="PRO_5017340775" description="Secreted protein" evidence="2">
    <location>
        <begin position="23"/>
        <end position="76"/>
    </location>
</feature>
<accession>A0A399F3M9</accession>
<name>A0A399F3M9_9DEIN</name>
<evidence type="ECO:0000313" key="3">
    <source>
        <dbReference type="EMBL" id="RIH90395.1"/>
    </source>
</evidence>
<evidence type="ECO:0000313" key="4">
    <source>
        <dbReference type="Proteomes" id="UP000265715"/>
    </source>
</evidence>
<proteinExistence type="predicted"/>
<dbReference type="Proteomes" id="UP000265715">
    <property type="component" value="Unassembled WGS sequence"/>
</dbReference>
<evidence type="ECO:0000256" key="1">
    <source>
        <dbReference type="SAM" id="MobiDB-lite"/>
    </source>
</evidence>
<organism evidence="3 4">
    <name type="scientific">Calidithermus terrae</name>
    <dbReference type="NCBI Taxonomy" id="1408545"/>
    <lineage>
        <taxon>Bacteria</taxon>
        <taxon>Thermotogati</taxon>
        <taxon>Deinococcota</taxon>
        <taxon>Deinococci</taxon>
        <taxon>Thermales</taxon>
        <taxon>Thermaceae</taxon>
        <taxon>Calidithermus</taxon>
    </lineage>
</organism>
<evidence type="ECO:0000256" key="2">
    <source>
        <dbReference type="SAM" id="SignalP"/>
    </source>
</evidence>
<dbReference type="AlphaFoldDB" id="A0A399F3M9"/>
<keyword evidence="4" id="KW-1185">Reference proteome</keyword>
<keyword evidence="2" id="KW-0732">Signal</keyword>
<gene>
    <name evidence="3" type="ORF">Mterra_00463</name>
</gene>
<evidence type="ECO:0008006" key="5">
    <source>
        <dbReference type="Google" id="ProtNLM"/>
    </source>
</evidence>